<dbReference type="Pfam" id="PF13589">
    <property type="entry name" value="HATPase_c_3"/>
    <property type="match status" value="1"/>
</dbReference>
<dbReference type="Pfam" id="PF22899">
    <property type="entry name" value="SMCHD1_S5"/>
    <property type="match status" value="1"/>
</dbReference>
<dbReference type="InterPro" id="IPR036890">
    <property type="entry name" value="HATPase_C_sf"/>
</dbReference>
<evidence type="ECO:0000256" key="2">
    <source>
        <dbReference type="SAM" id="MobiDB-lite"/>
    </source>
</evidence>
<dbReference type="PANTHER" id="PTHR22640:SF2">
    <property type="entry name" value="STRUCTURAL MAINTENANCE OF CHROMOSOMES FLEXIBLE HINGE DOMAIN-CONTAINING PROTEIN 1"/>
    <property type="match status" value="1"/>
</dbReference>
<evidence type="ECO:0000313" key="4">
    <source>
        <dbReference type="EMBL" id="CRZ09958.1"/>
    </source>
</evidence>
<evidence type="ECO:0000259" key="3">
    <source>
        <dbReference type="Pfam" id="PF22899"/>
    </source>
</evidence>
<evidence type="ECO:0000256" key="1">
    <source>
        <dbReference type="SAM" id="Coils"/>
    </source>
</evidence>
<proteinExistence type="predicted"/>
<feature type="compositionally biased region" description="Basic residues" evidence="2">
    <location>
        <begin position="1927"/>
        <end position="1941"/>
    </location>
</feature>
<feature type="coiled-coil region" evidence="1">
    <location>
        <begin position="1592"/>
        <end position="1626"/>
    </location>
</feature>
<dbReference type="EMBL" id="HACM01009516">
    <property type="protein sequence ID" value="CRZ09958.1"/>
    <property type="molecule type" value="Transcribed_RNA"/>
</dbReference>
<keyword evidence="1" id="KW-0175">Coiled coil</keyword>
<feature type="domain" description="SMCHD1 ribosomal S5" evidence="3">
    <location>
        <begin position="330"/>
        <end position="520"/>
    </location>
</feature>
<name>A0A0H5R768_9EUKA</name>
<feature type="region of interest" description="Disordered" evidence="2">
    <location>
        <begin position="1927"/>
        <end position="1948"/>
    </location>
</feature>
<dbReference type="GO" id="GO:0006302">
    <property type="term" value="P:double-strand break repair"/>
    <property type="evidence" value="ECO:0007669"/>
    <property type="project" value="InterPro"/>
</dbReference>
<sequence>VFCGNTRRNQVLCARRPMASGRTGCYQTAINVTPSPKAVVNSGDFSYFSDKGISPLPYALSEFIDNSLAAINTLMADSPAPDHAATPLGVTDSPAPDNPTNPLGEIHITFDRINDQSFLVIWDNGCGMDESTLRDFAIFALSPEDRATPKCSFSSKEELLTNPMRINSRISMFGVGAKMSAFFIGQNLTMVTKSSSASEVLEYRCNSSEMINEYKQEGTQCYSKVINHRPVGAVSDSELSREAALIPRIRDMIENKEKLHGSFTYAVVSNVRREFVSRFEQHARDTVFSLSEIYHWYLHGHPTLASGIGGMISITFSVNNGLVLDLKDVDSLQKQLLSLQKNTFSFSVADEIEDVAVFGSISYFPFDEVETLPRYSTTLKKWTDVEQKLDEDSDYGDDIVSGSDPTAALDNYGPVFSCWWQGRLIPMTSVDILKWMKPSFNPNSRCRMRIKGNLFFDSNFRVTQNKSTFTDDLCAMLESPRMVAQACDGSKGPQAKIQREGTRTKPKITEQFKSWISTCESLDKEVQFTNLIAADVHHKWRSWLGYEEMHVNNLVFKAGDVIHIKRSVPKSPQFAKIVKFLRQNPNPIDSFESYPNCSYVSGSDRGLRCEIVPLPEWHYSQEKVSYIKLRFIDKTMPRDVVDQELKTFTQGLLKFLPHRLEVIPYNPIPTRVAAGFMFPNTDCQVLSSSGEALSSIPFEVGRKAFKICQTFYKKSGLTEKEIKRNESQSAQGKVISFWEIDTLFKTPGKYAAKFEIFDYVSRVPDAILSKRFDFVVVPDAPAKIILCPPTDFPLTIVLGSVSTGSARVKLVDKFGNSCVPDEVHLANLVASHPKLSIRVKFGVSDGDVVIAHIFSEPLPDNCGGYLPLGEEITSLNIGIKGQTDVNVSIPVKCASGNVCSISWAEQMMPPTSAMSGEILPTFAVQLLDRFGMPASSSQSIKALSIRLRETDARIDGVADKPVRIPCSRFTPSGLFLVPPFRINSGLSSVTILASLAFNKGQKNVQGKVLEHSVTILPGITPGSAAISVIGVEGDPPAVVAGSVHSLQLQLFGENGLPWSLKNVAIENYVVECAGEEMPMTSNGVFVNAITFPERIKSSLFKLSVYVKFGEEKLSCFTTVRLIPDVGDKWGVLIRPPIRCGNVLGDSIQIFQEDQFHNRVTINETNGPKVSFQGRCSVQGNLLPCLNEDRTILTYPQIVLVGNGPGYSVLVNGKSISDFEIQEGSPSNLLLEVEGDPRTFSQNINNPSDAVDIPVLSKSKMIFSIRSVDASGTPTTRPIFVRAECQYGTVQALTTNVSHVVKFRISFDVPVNQASVSITFTCDSIKSPMVCSFPVRPWLLQVCKIQIDPFPVEVQAGSLLPPLSGRLLNVAGVPISLKLLPGVLSSMSLSVISTETKRDLGNDFFGTATLRESDGNFMFAPKNIITATGLYSLSFSYTESRDDVLELIPAHEAILYSISQLHIVPAAPVRLKLYDPSLPDSTTVARPISNLLYISTEDEFGNETPFRFNEEDLAKLEVTILNQAWSHLSRPILHIDERGRIVIGDLRVTSEDSADVLPNGTYMLLFRLSSHPNFFHCSLDFFYSSDVRAVTDLLELATEERDLQIALNQLRDELHLVNEQSSAITEKLDSCRDSRREIMARYVAAGHDTAPEQLLRDSIKEKSNITAQINSSRKPPRLGVSRHQNLQDMGDFIGIIGALGTCSNLNDCRLVSYALRDKLSCPIFRKISSQMSRTINMRHFSLELMPRRPIPSLSHVEKVVGRHSRKWSKDPRTLYSLLIRDPSITPELFQNIFSSLVGQFIVMETYADGIAFKRFCVQQKLNIGNILTYDGHVVMSSGELGASIPAMQSFQHYVGLEPVELIEKLQQCESRIGNLEKHRRLGTEEANLLTKLTQDSAIITDLEQKILQKESMIDAIIKKIDSADRLSTARKRRRITPSISRRRSNEHLR</sequence>
<protein>
    <recommendedName>
        <fullName evidence="3">SMCHD1 ribosomal S5 domain-containing protein</fullName>
    </recommendedName>
</protein>
<dbReference type="SUPFAM" id="SSF55874">
    <property type="entry name" value="ATPase domain of HSP90 chaperone/DNA topoisomerase II/histidine kinase"/>
    <property type="match status" value="1"/>
</dbReference>
<dbReference type="Gene3D" id="3.30.565.10">
    <property type="entry name" value="Histidine kinase-like ATPase, C-terminal domain"/>
    <property type="match status" value="1"/>
</dbReference>
<reference evidence="4" key="1">
    <citation type="submission" date="2015-04" db="EMBL/GenBank/DDBJ databases">
        <title>The genome sequence of the plant pathogenic Rhizarian Plasmodiophora brassicae reveals insights in its biotrophic life cycle and the origin of chitin synthesis.</title>
        <authorList>
            <person name="Schwelm A."/>
            <person name="Fogelqvist J."/>
            <person name="Knaust A."/>
            <person name="Julke S."/>
            <person name="Lilja T."/>
            <person name="Dhandapani V."/>
            <person name="Bonilla-Rosso G."/>
            <person name="Karlsson M."/>
            <person name="Shevchenko A."/>
            <person name="Choi S.R."/>
            <person name="Kim H.G."/>
            <person name="Park J.Y."/>
            <person name="Lim Y.P."/>
            <person name="Ludwig-Muller J."/>
            <person name="Dixelius C."/>
        </authorList>
    </citation>
    <scope>NUCLEOTIDE SEQUENCE</scope>
    <source>
        <tissue evidence="4">Potato root galls</tissue>
    </source>
</reference>
<dbReference type="InterPro" id="IPR055109">
    <property type="entry name" value="SMCHD1_S5"/>
</dbReference>
<feature type="non-terminal residue" evidence="4">
    <location>
        <position position="1"/>
    </location>
</feature>
<accession>A0A0H5R768</accession>
<dbReference type="InterPro" id="IPR038892">
    <property type="entry name" value="SMCHD1"/>
</dbReference>
<dbReference type="PANTHER" id="PTHR22640">
    <property type="entry name" value="STRUCTURAL MAINTENANCE OF CHROMOSOMES FLEXIBLE HINGE DOMAIN-CONTAINING PROTEIN 1"/>
    <property type="match status" value="1"/>
</dbReference>
<organism evidence="4">
    <name type="scientific">Spongospora subterranea</name>
    <dbReference type="NCBI Taxonomy" id="70186"/>
    <lineage>
        <taxon>Eukaryota</taxon>
        <taxon>Sar</taxon>
        <taxon>Rhizaria</taxon>
        <taxon>Endomyxa</taxon>
        <taxon>Phytomyxea</taxon>
        <taxon>Plasmodiophorida</taxon>
        <taxon>Plasmodiophoridae</taxon>
        <taxon>Spongospora</taxon>
    </lineage>
</organism>